<feature type="compositionally biased region" description="Polar residues" evidence="2">
    <location>
        <begin position="1251"/>
        <end position="1261"/>
    </location>
</feature>
<evidence type="ECO:0000256" key="2">
    <source>
        <dbReference type="SAM" id="MobiDB-lite"/>
    </source>
</evidence>
<gene>
    <name evidence="5" type="ORF">Tci_065765</name>
</gene>
<feature type="compositionally biased region" description="Low complexity" evidence="2">
    <location>
        <begin position="221"/>
        <end position="232"/>
    </location>
</feature>
<feature type="domain" description="Reverse transcriptase Ty1/copia-type" evidence="3">
    <location>
        <begin position="1091"/>
        <end position="1155"/>
    </location>
</feature>
<dbReference type="EMBL" id="BKCJ010010929">
    <property type="protein sequence ID" value="GEU93787.1"/>
    <property type="molecule type" value="Genomic_DNA"/>
</dbReference>
<feature type="domain" description="Retrovirus-related Pol polyprotein from transposon TNT 1-94-like beta-barrel" evidence="4">
    <location>
        <begin position="898"/>
        <end position="968"/>
    </location>
</feature>
<dbReference type="InterPro" id="IPR054722">
    <property type="entry name" value="PolX-like_BBD"/>
</dbReference>
<dbReference type="AlphaFoldDB" id="A0A6L2P7D3"/>
<dbReference type="Pfam" id="PF22936">
    <property type="entry name" value="Pol_BBD"/>
    <property type="match status" value="1"/>
</dbReference>
<sequence length="1270" mass="146108">MGILKVWSNAPRCFEPLIWVGFFSLLEGARLMMRRPLVIIDTSYFWRIVVLKKGLRAYEFEGPKRPRVYSDLTSKEKDRYNADIWATNILLQGLPKDIYSLINRYTDAKDIWDNVKKLLEGSELTKEVHKSQLMQLNLKFVNNMLPEWHRFITTVKLNRGLRDSNYDQLYAYLKQHEENANENKMMLDRFTQHTVGPLALMSNVSNQQHYPQSSTTPPSTYGNNARGAGAASYRGAQNRVGYANPGQARQIKCYNCNGIGHIARNYTQPKRPQNSEYFKDKMLLMQAWENRVTLDKEQLLFIAGGQDNVVDDDVDEQPIQDLTLNVDNVFQADDYDAFDSDVDEAPTVHTMFMANLSSADLVYVEVSLSYDLDVLSEELHSVKMQLASTINHNKSMVKEVTSLKKDFKQKENQYIEEFLDMKALKEKVKDKLFKQDQSLHTVHMLCKPKPYYDEQRKAAIGYKSPVCLARAKQVQPALYNGHEIIKIDHVPAIVHNSEDTLEIAKITRKKMNEKVKTPLWTHHKINIRAPDYSKGNFLATFTPQTQLTPEQIFWSKDVLKMKTEALKEQAKAAKPVKALTMYPPNRPVNLVPRVLPTKIQVKINIFALVQLFSEFENTCKKRITPTSLIEGERGFEQIKEYYLTKVIPFFKTLKEHFEDIQKALTTKIKEMKTIFDELEAEVDQNVVNRKCEEVERKNILIANDTLISNCLSKKVFYIATNSELNVSRFSEMHYAHTVVQSRCLELETELSTFKDKIQKDDHDVMVKCFSKLEVQYLNLPLKYQHLKENLGNNNSLPAQDCPNFESVFEIKRLKASIQGKDNTNRKLRTQISQITGDSNNREVHLDYLKNLKESVATLREIVEEAKVERPLDRSVASACLYTKHSQELIEYVLQIILWYLDSGCLKHMIGDRSRLRNFVKKLIEIVRFGNDHFGAIIGYGDYMIGDNVISRVYYVEGLGHDLFSVRQFYDFDLEVAFRKHLCYVRDSDGVELIKDKSRARIKSGSCNTLCTPINKDLEILFQPMFDEYLEPPRVDRPVSPAPVVLVPINSAGVVAESTLMDENLFAPVDNDPFINIFASEPTSAASSFRDAIARIEAIRIFIANVASKNMTIYQMDVKTAFLNGELKEEVYVSQPEGFVDPDHLTHVYRLKKALGTINWGLWYLKDIAMALTIYADADHADADHAGCQDTRRKAEYISISRCCAQILWMRSQLTDYGFAFNKIPMYCDNRSAIALYCNNVQHSRTSERYESTYNEDGNPSRANIKPALSR</sequence>
<feature type="region of interest" description="Disordered" evidence="2">
    <location>
        <begin position="1249"/>
        <end position="1270"/>
    </location>
</feature>
<name>A0A6L2P7D3_TANCI</name>
<organism evidence="5">
    <name type="scientific">Tanacetum cinerariifolium</name>
    <name type="common">Dalmatian daisy</name>
    <name type="synonym">Chrysanthemum cinerariifolium</name>
    <dbReference type="NCBI Taxonomy" id="118510"/>
    <lineage>
        <taxon>Eukaryota</taxon>
        <taxon>Viridiplantae</taxon>
        <taxon>Streptophyta</taxon>
        <taxon>Embryophyta</taxon>
        <taxon>Tracheophyta</taxon>
        <taxon>Spermatophyta</taxon>
        <taxon>Magnoliopsida</taxon>
        <taxon>eudicotyledons</taxon>
        <taxon>Gunneridae</taxon>
        <taxon>Pentapetalae</taxon>
        <taxon>asterids</taxon>
        <taxon>campanulids</taxon>
        <taxon>Asterales</taxon>
        <taxon>Asteraceae</taxon>
        <taxon>Asteroideae</taxon>
        <taxon>Anthemideae</taxon>
        <taxon>Anthemidinae</taxon>
        <taxon>Tanacetum</taxon>
    </lineage>
</organism>
<dbReference type="InterPro" id="IPR013103">
    <property type="entry name" value="RVT_2"/>
</dbReference>
<feature type="compositionally biased region" description="Polar residues" evidence="2">
    <location>
        <begin position="206"/>
        <end position="220"/>
    </location>
</feature>
<dbReference type="Pfam" id="PF07727">
    <property type="entry name" value="RVT_2"/>
    <property type="match status" value="1"/>
</dbReference>
<evidence type="ECO:0000259" key="4">
    <source>
        <dbReference type="Pfam" id="PF22936"/>
    </source>
</evidence>
<proteinExistence type="predicted"/>
<evidence type="ECO:0000256" key="1">
    <source>
        <dbReference type="SAM" id="Coils"/>
    </source>
</evidence>
<feature type="region of interest" description="Disordered" evidence="2">
    <location>
        <begin position="206"/>
        <end position="232"/>
    </location>
</feature>
<accession>A0A6L2P7D3</accession>
<comment type="caution">
    <text evidence="5">The sequence shown here is derived from an EMBL/GenBank/DDBJ whole genome shotgun (WGS) entry which is preliminary data.</text>
</comment>
<keyword evidence="1" id="KW-0175">Coiled coil</keyword>
<evidence type="ECO:0000313" key="5">
    <source>
        <dbReference type="EMBL" id="GEU93787.1"/>
    </source>
</evidence>
<feature type="coiled-coil region" evidence="1">
    <location>
        <begin position="810"/>
        <end position="868"/>
    </location>
</feature>
<reference evidence="5" key="1">
    <citation type="journal article" date="2019" name="Sci. Rep.">
        <title>Draft genome of Tanacetum cinerariifolium, the natural source of mosquito coil.</title>
        <authorList>
            <person name="Yamashiro T."/>
            <person name="Shiraishi A."/>
            <person name="Satake H."/>
            <person name="Nakayama K."/>
        </authorList>
    </citation>
    <scope>NUCLEOTIDE SEQUENCE</scope>
</reference>
<evidence type="ECO:0000259" key="3">
    <source>
        <dbReference type="Pfam" id="PF07727"/>
    </source>
</evidence>
<dbReference type="PANTHER" id="PTHR11439:SF483">
    <property type="entry name" value="PEPTIDE SYNTHASE GLIP-LIKE, PUTATIVE (AFU_ORTHOLOGUE AFUA_3G12920)-RELATED"/>
    <property type="match status" value="1"/>
</dbReference>
<protein>
    <submittedName>
        <fullName evidence="5">Uncharacterized mitochondrial protein AtMg00810-like</fullName>
    </submittedName>
</protein>
<dbReference type="PANTHER" id="PTHR11439">
    <property type="entry name" value="GAG-POL-RELATED RETROTRANSPOSON"/>
    <property type="match status" value="1"/>
</dbReference>